<name>A0A2T8KJJ1_9POAL</name>
<evidence type="ECO:0000313" key="3">
    <source>
        <dbReference type="EMBL" id="PVH62331.1"/>
    </source>
</evidence>
<accession>A0A2T8KJJ1</accession>
<keyword evidence="1" id="KW-0175">Coiled coil</keyword>
<feature type="coiled-coil region" evidence="1">
    <location>
        <begin position="149"/>
        <end position="197"/>
    </location>
</feature>
<evidence type="ECO:0000256" key="1">
    <source>
        <dbReference type="SAM" id="Coils"/>
    </source>
</evidence>
<feature type="region of interest" description="Disordered" evidence="2">
    <location>
        <begin position="204"/>
        <end position="251"/>
    </location>
</feature>
<reference evidence="3" key="1">
    <citation type="submission" date="2018-04" db="EMBL/GenBank/DDBJ databases">
        <title>WGS assembly of Panicum hallii.</title>
        <authorList>
            <person name="Lovell J."/>
            <person name="Jenkins J."/>
            <person name="Lowry D."/>
            <person name="Mamidi S."/>
            <person name="Sreedasyam A."/>
            <person name="Weng X."/>
            <person name="Barry K."/>
            <person name="Bonette J."/>
            <person name="Campitelli B."/>
            <person name="Daum C."/>
            <person name="Gordon S."/>
            <person name="Gould B."/>
            <person name="Lipzen A."/>
            <person name="Macqueen A."/>
            <person name="Palacio-Mejia J."/>
            <person name="Plott C."/>
            <person name="Shakirov E."/>
            <person name="Shu S."/>
            <person name="Yoshinaga Y."/>
            <person name="Zane M."/>
            <person name="Rokhsar D."/>
            <person name="Grimwood J."/>
            <person name="Schmutz J."/>
            <person name="Juenger T."/>
        </authorList>
    </citation>
    <scope>NUCLEOTIDE SEQUENCE [LARGE SCALE GENOMIC DNA]</scope>
    <source>
        <strain evidence="3">FIL2</strain>
    </source>
</reference>
<gene>
    <name evidence="3" type="ORF">PAHAL_3G265100</name>
</gene>
<organism evidence="3">
    <name type="scientific">Panicum hallii</name>
    <dbReference type="NCBI Taxonomy" id="206008"/>
    <lineage>
        <taxon>Eukaryota</taxon>
        <taxon>Viridiplantae</taxon>
        <taxon>Streptophyta</taxon>
        <taxon>Embryophyta</taxon>
        <taxon>Tracheophyta</taxon>
        <taxon>Spermatophyta</taxon>
        <taxon>Magnoliopsida</taxon>
        <taxon>Liliopsida</taxon>
        <taxon>Poales</taxon>
        <taxon>Poaceae</taxon>
        <taxon>PACMAD clade</taxon>
        <taxon>Panicoideae</taxon>
        <taxon>Panicodae</taxon>
        <taxon>Paniceae</taxon>
        <taxon>Panicinae</taxon>
        <taxon>Panicum</taxon>
        <taxon>Panicum sect. Panicum</taxon>
    </lineage>
</organism>
<proteinExistence type="predicted"/>
<sequence length="251" mass="29372">MADNGWVDGICHAEPGLPKLLILSLERIGVMEPPEYAYREYTSKGTFRCDMMVFVGRSTRYPDVDPWFISTSDFRFPDTYRKAARKALRRLRVIYKHHLQRTPMGFFPPTEGRGRTWIARMRGLGREEEDLEDTVSHLSIYLTGLDELYREQAAQLKQLIHRAEKATQELEEQQIRAARAEYFLASLQAQMQEYENRREIGGWIEEEEEPEETHWDKGTQTEDEVMDRCLPIKKRLSESGNNPHDRSSTLS</sequence>
<evidence type="ECO:0000256" key="2">
    <source>
        <dbReference type="SAM" id="MobiDB-lite"/>
    </source>
</evidence>
<dbReference type="Gramene" id="PVH62331">
    <property type="protein sequence ID" value="PVH62331"/>
    <property type="gene ID" value="PAHAL_3G265100"/>
</dbReference>
<dbReference type="AlphaFoldDB" id="A0A2T8KJJ1"/>
<protein>
    <submittedName>
        <fullName evidence="3">Uncharacterized protein</fullName>
    </submittedName>
</protein>
<dbReference type="EMBL" id="CM008048">
    <property type="protein sequence ID" value="PVH62331.1"/>
    <property type="molecule type" value="Genomic_DNA"/>
</dbReference>
<dbReference type="Proteomes" id="UP000243499">
    <property type="component" value="Chromosome 3"/>
</dbReference>